<gene>
    <name evidence="1" type="ORF">PIL02S_00544</name>
</gene>
<dbReference type="AlphaFoldDB" id="A0A2W0CFF5"/>
<evidence type="ECO:0000313" key="2">
    <source>
        <dbReference type="Proteomes" id="UP000247459"/>
    </source>
</evidence>
<protein>
    <submittedName>
        <fullName evidence="1">Uncharacterized protein</fullName>
    </submittedName>
</protein>
<comment type="caution">
    <text evidence="1">The sequence shown here is derived from an EMBL/GenBank/DDBJ whole genome shotgun (WGS) entry which is preliminary data.</text>
</comment>
<sequence length="65" mass="7622">MEIAGHLPSDIYIEFIELFLGRVLCLEVDCNNTMIYHLENKTFLSEKLALHDFVEFEGNWKTRSS</sequence>
<proteinExistence type="predicted"/>
<dbReference type="Proteomes" id="UP000247459">
    <property type="component" value="Unassembled WGS sequence"/>
</dbReference>
<evidence type="ECO:0000313" key="1">
    <source>
        <dbReference type="EMBL" id="PYY30997.1"/>
    </source>
</evidence>
<name>A0A2W0CFF5_9BACL</name>
<reference evidence="1 2" key="1">
    <citation type="submission" date="2018-01" db="EMBL/GenBank/DDBJ databases">
        <title>Genome sequence of the PGP bacterium Paenibacillus illinoisensis E3.</title>
        <authorList>
            <person name="Rolli E."/>
            <person name="Marasco R."/>
            <person name="Bessem C."/>
            <person name="Michoud G."/>
            <person name="Gaiarsa S."/>
            <person name="Borin S."/>
            <person name="Daffonchio D."/>
        </authorList>
    </citation>
    <scope>NUCLEOTIDE SEQUENCE [LARGE SCALE GENOMIC DNA]</scope>
    <source>
        <strain evidence="1 2">E3</strain>
    </source>
</reference>
<accession>A0A2W0CFF5</accession>
<dbReference type="EMBL" id="PRLG01000003">
    <property type="protein sequence ID" value="PYY30997.1"/>
    <property type="molecule type" value="Genomic_DNA"/>
</dbReference>
<organism evidence="1 2">
    <name type="scientific">Paenibacillus illinoisensis</name>
    <dbReference type="NCBI Taxonomy" id="59845"/>
    <lineage>
        <taxon>Bacteria</taxon>
        <taxon>Bacillati</taxon>
        <taxon>Bacillota</taxon>
        <taxon>Bacilli</taxon>
        <taxon>Bacillales</taxon>
        <taxon>Paenibacillaceae</taxon>
        <taxon>Paenibacillus</taxon>
    </lineage>
</organism>